<dbReference type="EnsemblMetazoa" id="MDOA003631-RA">
    <property type="protein sequence ID" value="MDOA003631-PA"/>
    <property type="gene ID" value="MDOA003631"/>
</dbReference>
<protein>
    <submittedName>
        <fullName evidence="3">Uncharacterized protein LOC101891396</fullName>
    </submittedName>
</protein>
<dbReference type="RefSeq" id="XP_005180601.1">
    <property type="nucleotide sequence ID" value="XM_005180544.2"/>
</dbReference>
<dbReference type="AlphaFoldDB" id="A0A1I8MCY5"/>
<dbReference type="Proteomes" id="UP001652621">
    <property type="component" value="Unplaced"/>
</dbReference>
<reference evidence="1" key="1">
    <citation type="submission" date="2020-05" db="UniProtKB">
        <authorList>
            <consortium name="EnsemblMetazoa"/>
        </authorList>
    </citation>
    <scope>IDENTIFICATION</scope>
    <source>
        <strain evidence="1">Aabys</strain>
    </source>
</reference>
<dbReference type="eggNOG" id="ENOG502T93T">
    <property type="taxonomic scope" value="Eukaryota"/>
</dbReference>
<evidence type="ECO:0000313" key="3">
    <source>
        <dbReference type="RefSeq" id="XP_005180601.1"/>
    </source>
</evidence>
<sequence>MSFPNPETHKLDNFGFIDYKQPLNKQQDMRTSTYFGNKYMTDTMLGNTINCKFKETPPYREDVTLAMHRQSDYKTNYTWKFGDPNEVRNPTLAKMDGIKPFYECKMKFLTRPMVPAASVSHSDYLWNPEPTKEPPIQMHLPTAVAATKISIDRAKPGYSKYLDPSATTSRLDYCHRSAQDVMSGIAAKDNITFWNWRNMEYRTKKVFPAKDPQQCDKLQTNECVKRRCEFPSLVKPVPNTGMTTEVRDNYIAPFENAIEYDTTNIQNNFTHTSIVPFAKKSEYNIFGSGECTNKYV</sequence>
<dbReference type="OrthoDB" id="382863at2759"/>
<keyword evidence="2" id="KW-1185">Reference proteome</keyword>
<reference evidence="3" key="2">
    <citation type="submission" date="2025-04" db="UniProtKB">
        <authorList>
            <consortium name="RefSeq"/>
        </authorList>
    </citation>
    <scope>IDENTIFICATION</scope>
    <source>
        <strain evidence="3">Aabys</strain>
    </source>
</reference>
<name>A0A1I8MCY5_MUSDO</name>
<evidence type="ECO:0000313" key="2">
    <source>
        <dbReference type="Proteomes" id="UP001652621"/>
    </source>
</evidence>
<gene>
    <name evidence="1" type="primary">101891396</name>
    <name evidence="3" type="synonym">LOC101891396</name>
</gene>
<proteinExistence type="predicted"/>
<dbReference type="GeneID" id="101891396"/>
<dbReference type="VEuPathDB" id="VectorBase:MDOA003631"/>
<dbReference type="STRING" id="7370.A0A1I8MCY5"/>
<dbReference type="KEGG" id="mde:101891396"/>
<evidence type="ECO:0000313" key="1">
    <source>
        <dbReference type="EnsemblMetazoa" id="MDOA003631-PA"/>
    </source>
</evidence>
<organism evidence="1">
    <name type="scientific">Musca domestica</name>
    <name type="common">House fly</name>
    <dbReference type="NCBI Taxonomy" id="7370"/>
    <lineage>
        <taxon>Eukaryota</taxon>
        <taxon>Metazoa</taxon>
        <taxon>Ecdysozoa</taxon>
        <taxon>Arthropoda</taxon>
        <taxon>Hexapoda</taxon>
        <taxon>Insecta</taxon>
        <taxon>Pterygota</taxon>
        <taxon>Neoptera</taxon>
        <taxon>Endopterygota</taxon>
        <taxon>Diptera</taxon>
        <taxon>Brachycera</taxon>
        <taxon>Muscomorpha</taxon>
        <taxon>Muscoidea</taxon>
        <taxon>Muscidae</taxon>
        <taxon>Musca</taxon>
    </lineage>
</organism>
<dbReference type="VEuPathDB" id="VectorBase:MDOMA2_004534"/>
<accession>A0A1I8MCY5</accession>